<dbReference type="OrthoDB" id="5801306at2"/>
<comment type="caution">
    <text evidence="2">The sequence shown here is derived from an EMBL/GenBank/DDBJ whole genome shotgun (WGS) entry which is preliminary data.</text>
</comment>
<dbReference type="RefSeq" id="WP_053409814.1">
    <property type="nucleotide sequence ID" value="NZ_LHPI01000013.1"/>
</dbReference>
<evidence type="ECO:0000259" key="1">
    <source>
        <dbReference type="PROSITE" id="PS51977"/>
    </source>
</evidence>
<dbReference type="InterPro" id="IPR049809">
    <property type="entry name" value="YehF/YfeS-like_WGR"/>
</dbReference>
<proteinExistence type="predicted"/>
<dbReference type="PATRIC" id="fig|171383.3.peg.2945"/>
<dbReference type="SMART" id="SM00773">
    <property type="entry name" value="WGR"/>
    <property type="match status" value="1"/>
</dbReference>
<dbReference type="PROSITE" id="PS51977">
    <property type="entry name" value="WGR"/>
    <property type="match status" value="1"/>
</dbReference>
<protein>
    <recommendedName>
        <fullName evidence="1">WGR domain-containing protein</fullName>
    </recommendedName>
</protein>
<evidence type="ECO:0000313" key="3">
    <source>
        <dbReference type="Proteomes" id="UP000037530"/>
    </source>
</evidence>
<dbReference type="InterPro" id="IPR036930">
    <property type="entry name" value="WGR_dom_sf"/>
</dbReference>
<organism evidence="2 3">
    <name type="scientific">Vibrio hepatarius</name>
    <dbReference type="NCBI Taxonomy" id="171383"/>
    <lineage>
        <taxon>Bacteria</taxon>
        <taxon>Pseudomonadati</taxon>
        <taxon>Pseudomonadota</taxon>
        <taxon>Gammaproteobacteria</taxon>
        <taxon>Vibrionales</taxon>
        <taxon>Vibrionaceae</taxon>
        <taxon>Vibrio</taxon>
        <taxon>Vibrio oreintalis group</taxon>
    </lineage>
</organism>
<keyword evidence="3" id="KW-1185">Reference proteome</keyword>
<dbReference type="STRING" id="171383.AKJ31_14415"/>
<dbReference type="CDD" id="cd07996">
    <property type="entry name" value="WGR_MMR_like"/>
    <property type="match status" value="1"/>
</dbReference>
<name>A0A0M0HXT1_9VIBR</name>
<dbReference type="InterPro" id="IPR008893">
    <property type="entry name" value="WGR_domain"/>
</dbReference>
<reference evidence="3" key="1">
    <citation type="submission" date="2015-08" db="EMBL/GenBank/DDBJ databases">
        <title>Vibrio galatheae sp. nov., a novel member of the Vibrionaceae family isolated from the Solomon Islands.</title>
        <authorList>
            <person name="Giubergia S."/>
            <person name="Machado H."/>
            <person name="Mateiu R.V."/>
            <person name="Gram L."/>
        </authorList>
    </citation>
    <scope>NUCLEOTIDE SEQUENCE [LARGE SCALE GENOMIC DNA]</scope>
    <source>
        <strain evidence="3">DSM 19134</strain>
    </source>
</reference>
<dbReference type="Gene3D" id="2.20.140.10">
    <property type="entry name" value="WGR domain"/>
    <property type="match status" value="1"/>
</dbReference>
<dbReference type="EMBL" id="LHPI01000013">
    <property type="protein sequence ID" value="KOO06896.1"/>
    <property type="molecule type" value="Genomic_DNA"/>
</dbReference>
<accession>A0A0M0HXT1</accession>
<evidence type="ECO:0000313" key="2">
    <source>
        <dbReference type="EMBL" id="KOO06896.1"/>
    </source>
</evidence>
<dbReference type="AlphaFoldDB" id="A0A0M0HXT1"/>
<gene>
    <name evidence="2" type="ORF">AKJ31_14415</name>
</gene>
<feature type="domain" description="WGR" evidence="1">
    <location>
        <begin position="1"/>
        <end position="93"/>
    </location>
</feature>
<dbReference type="SUPFAM" id="SSF142921">
    <property type="entry name" value="WGR domain-like"/>
    <property type="match status" value="1"/>
</dbReference>
<dbReference type="Proteomes" id="UP000037530">
    <property type="component" value="Unassembled WGS sequence"/>
</dbReference>
<sequence length="128" mass="14634">MKEQVVYQWYLEHTNSSENKHKFYEVSIVQRGIDSFAVTRRYGRIGTNSKPRDVDTFSVFESALTKGQELVSSKRFSNRDAYSLMRETSPNEVVRGTPAPQMVPSIPEIVIEEEPAVDDSFWTGLKLA</sequence>
<dbReference type="Pfam" id="PF05406">
    <property type="entry name" value="WGR"/>
    <property type="match status" value="1"/>
</dbReference>